<dbReference type="Proteomes" id="UP000886595">
    <property type="component" value="Unassembled WGS sequence"/>
</dbReference>
<protein>
    <submittedName>
        <fullName evidence="2">Uncharacterized protein</fullName>
    </submittedName>
</protein>
<accession>A0A8X8BCA7</accession>
<evidence type="ECO:0000256" key="1">
    <source>
        <dbReference type="SAM" id="Coils"/>
    </source>
</evidence>
<dbReference type="EMBL" id="JAAMPC010000002">
    <property type="protein sequence ID" value="KAG2328767.1"/>
    <property type="molecule type" value="Genomic_DNA"/>
</dbReference>
<keyword evidence="3" id="KW-1185">Reference proteome</keyword>
<keyword evidence="1" id="KW-0175">Coiled coil</keyword>
<sequence>MTTNTERLDDLEAGLRMVQDELKKLTTRINDQFRNFEQSVNRTIKNSLNLMMEMVTNGHEGGSNISRGNKRLGEKLKSPFVERNEKPLFLYMKTLIHSMETNGCSVA</sequence>
<evidence type="ECO:0000313" key="2">
    <source>
        <dbReference type="EMBL" id="KAG2328767.1"/>
    </source>
</evidence>
<organism evidence="2 3">
    <name type="scientific">Brassica carinata</name>
    <name type="common">Ethiopian mustard</name>
    <name type="synonym">Abyssinian cabbage</name>
    <dbReference type="NCBI Taxonomy" id="52824"/>
    <lineage>
        <taxon>Eukaryota</taxon>
        <taxon>Viridiplantae</taxon>
        <taxon>Streptophyta</taxon>
        <taxon>Embryophyta</taxon>
        <taxon>Tracheophyta</taxon>
        <taxon>Spermatophyta</taxon>
        <taxon>Magnoliopsida</taxon>
        <taxon>eudicotyledons</taxon>
        <taxon>Gunneridae</taxon>
        <taxon>Pentapetalae</taxon>
        <taxon>rosids</taxon>
        <taxon>malvids</taxon>
        <taxon>Brassicales</taxon>
        <taxon>Brassicaceae</taxon>
        <taxon>Brassiceae</taxon>
        <taxon>Brassica</taxon>
    </lineage>
</organism>
<reference evidence="2 3" key="1">
    <citation type="submission" date="2020-02" db="EMBL/GenBank/DDBJ databases">
        <authorList>
            <person name="Ma Q."/>
            <person name="Huang Y."/>
            <person name="Song X."/>
            <person name="Pei D."/>
        </authorList>
    </citation>
    <scope>NUCLEOTIDE SEQUENCE [LARGE SCALE GENOMIC DNA]</scope>
    <source>
        <strain evidence="2">Sxm20200214</strain>
        <tissue evidence="2">Leaf</tissue>
    </source>
</reference>
<evidence type="ECO:0000313" key="3">
    <source>
        <dbReference type="Proteomes" id="UP000886595"/>
    </source>
</evidence>
<proteinExistence type="predicted"/>
<gene>
    <name evidence="2" type="ORF">Bca52824_011495</name>
</gene>
<name>A0A8X8BCA7_BRACI</name>
<feature type="coiled-coil region" evidence="1">
    <location>
        <begin position="8"/>
        <end position="35"/>
    </location>
</feature>
<dbReference type="AlphaFoldDB" id="A0A8X8BCA7"/>
<comment type="caution">
    <text evidence="2">The sequence shown here is derived from an EMBL/GenBank/DDBJ whole genome shotgun (WGS) entry which is preliminary data.</text>
</comment>